<evidence type="ECO:0000313" key="3">
    <source>
        <dbReference type="EMBL" id="MEU1953280.1"/>
    </source>
</evidence>
<keyword evidence="2" id="KW-1133">Transmembrane helix</keyword>
<feature type="transmembrane region" description="Helical" evidence="2">
    <location>
        <begin position="35"/>
        <end position="59"/>
    </location>
</feature>
<keyword evidence="4" id="KW-1185">Reference proteome</keyword>
<proteinExistence type="predicted"/>
<feature type="region of interest" description="Disordered" evidence="1">
    <location>
        <begin position="87"/>
        <end position="109"/>
    </location>
</feature>
<name>A0ABV2WQW1_9NOCA</name>
<sequence length="145" mass="16332">MNKKLSPAGDPENDELPLGTTAPYARMHRWLRRGIFVCLFALVIEGAFTVPALALWYGWPTLSFTEICSELMKVRYSDDSLECEHPYPLSGPPFGGPPEAAGQRTAQDEWSIQPKPGWDRIGFRELVRIHEDRLAREAAEAPPPR</sequence>
<reference evidence="3 4" key="1">
    <citation type="submission" date="2024-06" db="EMBL/GenBank/DDBJ databases">
        <title>The Natural Products Discovery Center: Release of the First 8490 Sequenced Strains for Exploring Actinobacteria Biosynthetic Diversity.</title>
        <authorList>
            <person name="Kalkreuter E."/>
            <person name="Kautsar S.A."/>
            <person name="Yang D."/>
            <person name="Bader C.D."/>
            <person name="Teijaro C.N."/>
            <person name="Fluegel L."/>
            <person name="Davis C.M."/>
            <person name="Simpson J.R."/>
            <person name="Lauterbach L."/>
            <person name="Steele A.D."/>
            <person name="Gui C."/>
            <person name="Meng S."/>
            <person name="Li G."/>
            <person name="Viehrig K."/>
            <person name="Ye F."/>
            <person name="Su P."/>
            <person name="Kiefer A.F."/>
            <person name="Nichols A."/>
            <person name="Cepeda A.J."/>
            <person name="Yan W."/>
            <person name="Fan B."/>
            <person name="Jiang Y."/>
            <person name="Adhikari A."/>
            <person name="Zheng C.-J."/>
            <person name="Schuster L."/>
            <person name="Cowan T.M."/>
            <person name="Smanski M.J."/>
            <person name="Chevrette M.G."/>
            <person name="De Carvalho L.P.S."/>
            <person name="Shen B."/>
        </authorList>
    </citation>
    <scope>NUCLEOTIDE SEQUENCE [LARGE SCALE GENOMIC DNA]</scope>
    <source>
        <strain evidence="3 4">NPDC019708</strain>
    </source>
</reference>
<comment type="caution">
    <text evidence="3">The sequence shown here is derived from an EMBL/GenBank/DDBJ whole genome shotgun (WGS) entry which is preliminary data.</text>
</comment>
<evidence type="ECO:0000256" key="1">
    <source>
        <dbReference type="SAM" id="MobiDB-lite"/>
    </source>
</evidence>
<gene>
    <name evidence="3" type="ORF">ABZ510_15565</name>
</gene>
<accession>A0ABV2WQW1</accession>
<dbReference type="Proteomes" id="UP001550628">
    <property type="component" value="Unassembled WGS sequence"/>
</dbReference>
<dbReference type="EMBL" id="JBEYBF010000009">
    <property type="protein sequence ID" value="MEU1953280.1"/>
    <property type="molecule type" value="Genomic_DNA"/>
</dbReference>
<dbReference type="RefSeq" id="WP_356956519.1">
    <property type="nucleotide sequence ID" value="NZ_JBEYBD010000006.1"/>
</dbReference>
<keyword evidence="2" id="KW-0472">Membrane</keyword>
<evidence type="ECO:0000313" key="4">
    <source>
        <dbReference type="Proteomes" id="UP001550628"/>
    </source>
</evidence>
<protein>
    <submittedName>
        <fullName evidence="3">Uncharacterized protein</fullName>
    </submittedName>
</protein>
<organism evidence="3 4">
    <name type="scientific">Nocardia rhamnosiphila</name>
    <dbReference type="NCBI Taxonomy" id="426716"/>
    <lineage>
        <taxon>Bacteria</taxon>
        <taxon>Bacillati</taxon>
        <taxon>Actinomycetota</taxon>
        <taxon>Actinomycetes</taxon>
        <taxon>Mycobacteriales</taxon>
        <taxon>Nocardiaceae</taxon>
        <taxon>Nocardia</taxon>
    </lineage>
</organism>
<evidence type="ECO:0000256" key="2">
    <source>
        <dbReference type="SAM" id="Phobius"/>
    </source>
</evidence>
<keyword evidence="2" id="KW-0812">Transmembrane</keyword>